<dbReference type="RefSeq" id="WP_005284137.1">
    <property type="nucleotide sequence ID" value="NZ_GG739633.1"/>
</dbReference>
<dbReference type="SUPFAM" id="SSF53448">
    <property type="entry name" value="Nucleotide-diphospho-sugar transferases"/>
    <property type="match status" value="1"/>
</dbReference>
<dbReference type="Proteomes" id="UP000003692">
    <property type="component" value="Unassembled WGS sequence"/>
</dbReference>
<dbReference type="InterPro" id="IPR029044">
    <property type="entry name" value="Nucleotide-diphossugar_trans"/>
</dbReference>
<evidence type="ECO:0008006" key="3">
    <source>
        <dbReference type="Google" id="ProtNLM"/>
    </source>
</evidence>
<reference evidence="1 2" key="1">
    <citation type="submission" date="2010-02" db="EMBL/GenBank/DDBJ databases">
        <authorList>
            <person name="Weinstock G."/>
            <person name="Sodergren E."/>
            <person name="Clifton S."/>
            <person name="Fulton L."/>
            <person name="Fulton B."/>
            <person name="Courtney L."/>
            <person name="Fronick C."/>
            <person name="Harrison M."/>
            <person name="Strong C."/>
            <person name="Farmer C."/>
            <person name="Delahaunty K."/>
            <person name="Markovic C."/>
            <person name="Hall O."/>
            <person name="Minx P."/>
            <person name="Tomlinson C."/>
            <person name="Mitreva M."/>
            <person name="Nelson J."/>
            <person name="Hou S."/>
            <person name="Wollam A."/>
            <person name="Pepin K.H."/>
            <person name="Johnson M."/>
            <person name="Bhonagiri V."/>
            <person name="Zhang X."/>
            <person name="Suruliraj S."/>
            <person name="Warren W."/>
            <person name="Chinwalla A."/>
            <person name="Mardis E.R."/>
            <person name="Wilson R.K."/>
        </authorList>
    </citation>
    <scope>NUCLEOTIDE SEQUENCE [LARGE SCALE GENOMIC DNA]</scope>
    <source>
        <strain evidence="1 2">ATCC 23685</strain>
    </source>
</reference>
<protein>
    <recommendedName>
        <fullName evidence="3">Glycosyltransferase 2-like domain-containing protein</fullName>
    </recommendedName>
</protein>
<accession>D4F3L3</accession>
<evidence type="ECO:0000313" key="2">
    <source>
        <dbReference type="Proteomes" id="UP000003692"/>
    </source>
</evidence>
<dbReference type="EMBL" id="ADGK01000068">
    <property type="protein sequence ID" value="EFE23634.1"/>
    <property type="molecule type" value="Genomic_DNA"/>
</dbReference>
<evidence type="ECO:0000313" key="1">
    <source>
        <dbReference type="EMBL" id="EFE23634.1"/>
    </source>
</evidence>
<name>D4F3L3_EDWTA</name>
<dbReference type="HOGENOM" id="CLU_084720_0_0_6"/>
<dbReference type="CAZy" id="GT2">
    <property type="family name" value="Glycosyltransferase Family 2"/>
</dbReference>
<sequence>MKIVILIVLYKQKIIDSRSYQSLQKILNEESLLWSNYELVFWDNSPAEVNQKYIEKIKKNMQIHGLLMKYINTPQNIALSEIYNTTLDIYEKTANYLCIFDQDSIFGSDYLHAFNKAIKSCEYDILLPLVKFKEKFVSPTKIYYLKGFYFDSPPNGAISIRNLSAINSGMIISLKFTLKHHYRYNNKIRNYCTDDNIMMFMRKNNAKVFILDYIMEHDLSFCTLNDNSDSLRYRYIEMLKAKKILYSRNIFERMLVGIYFTIHKIYMAIKYKEIKYFKG</sequence>
<organism evidence="1 2">
    <name type="scientific">Edwardsiella tarda ATCC 23685</name>
    <dbReference type="NCBI Taxonomy" id="500638"/>
    <lineage>
        <taxon>Bacteria</taxon>
        <taxon>Pseudomonadati</taxon>
        <taxon>Pseudomonadota</taxon>
        <taxon>Gammaproteobacteria</taxon>
        <taxon>Enterobacterales</taxon>
        <taxon>Hafniaceae</taxon>
        <taxon>Edwardsiella</taxon>
    </lineage>
</organism>
<gene>
    <name evidence="1" type="ORF">EDWATA_01323</name>
</gene>
<dbReference type="AlphaFoldDB" id="D4F3L3"/>
<comment type="caution">
    <text evidence="1">The sequence shown here is derived from an EMBL/GenBank/DDBJ whole genome shotgun (WGS) entry which is preliminary data.</text>
</comment>
<proteinExistence type="predicted"/>
<dbReference type="Gene3D" id="3.90.550.10">
    <property type="entry name" value="Spore Coat Polysaccharide Biosynthesis Protein SpsA, Chain A"/>
    <property type="match status" value="1"/>
</dbReference>